<evidence type="ECO:0000313" key="3">
    <source>
        <dbReference type="Proteomes" id="UP000297245"/>
    </source>
</evidence>
<feature type="region of interest" description="Disordered" evidence="1">
    <location>
        <begin position="161"/>
        <end position="187"/>
    </location>
</feature>
<reference evidence="2 3" key="1">
    <citation type="journal article" date="2019" name="Nat. Ecol. Evol.">
        <title>Megaphylogeny resolves global patterns of mushroom evolution.</title>
        <authorList>
            <person name="Varga T."/>
            <person name="Krizsan K."/>
            <person name="Foldi C."/>
            <person name="Dima B."/>
            <person name="Sanchez-Garcia M."/>
            <person name="Sanchez-Ramirez S."/>
            <person name="Szollosi G.J."/>
            <person name="Szarkandi J.G."/>
            <person name="Papp V."/>
            <person name="Albert L."/>
            <person name="Andreopoulos W."/>
            <person name="Angelini C."/>
            <person name="Antonin V."/>
            <person name="Barry K.W."/>
            <person name="Bougher N.L."/>
            <person name="Buchanan P."/>
            <person name="Buyck B."/>
            <person name="Bense V."/>
            <person name="Catcheside P."/>
            <person name="Chovatia M."/>
            <person name="Cooper J."/>
            <person name="Damon W."/>
            <person name="Desjardin D."/>
            <person name="Finy P."/>
            <person name="Geml J."/>
            <person name="Haridas S."/>
            <person name="Hughes K."/>
            <person name="Justo A."/>
            <person name="Karasinski D."/>
            <person name="Kautmanova I."/>
            <person name="Kiss B."/>
            <person name="Kocsube S."/>
            <person name="Kotiranta H."/>
            <person name="LaButti K.M."/>
            <person name="Lechner B.E."/>
            <person name="Liimatainen K."/>
            <person name="Lipzen A."/>
            <person name="Lukacs Z."/>
            <person name="Mihaltcheva S."/>
            <person name="Morgado L.N."/>
            <person name="Niskanen T."/>
            <person name="Noordeloos M.E."/>
            <person name="Ohm R.A."/>
            <person name="Ortiz-Santana B."/>
            <person name="Ovrebo C."/>
            <person name="Racz N."/>
            <person name="Riley R."/>
            <person name="Savchenko A."/>
            <person name="Shiryaev A."/>
            <person name="Soop K."/>
            <person name="Spirin V."/>
            <person name="Szebenyi C."/>
            <person name="Tomsovsky M."/>
            <person name="Tulloss R.E."/>
            <person name="Uehling J."/>
            <person name="Grigoriev I.V."/>
            <person name="Vagvolgyi C."/>
            <person name="Papp T."/>
            <person name="Martin F.M."/>
            <person name="Miettinen O."/>
            <person name="Hibbett D.S."/>
            <person name="Nagy L.G."/>
        </authorList>
    </citation>
    <scope>NUCLEOTIDE SEQUENCE [LARGE SCALE GENOMIC DNA]</scope>
    <source>
        <strain evidence="2 3">CBS 962.96</strain>
    </source>
</reference>
<feature type="compositionally biased region" description="Gly residues" evidence="1">
    <location>
        <begin position="327"/>
        <end position="340"/>
    </location>
</feature>
<feature type="region of interest" description="Disordered" evidence="1">
    <location>
        <begin position="77"/>
        <end position="143"/>
    </location>
</feature>
<name>A0A4V4HBU9_DENBC</name>
<feature type="compositionally biased region" description="Gly residues" evidence="1">
    <location>
        <begin position="161"/>
        <end position="182"/>
    </location>
</feature>
<protein>
    <submittedName>
        <fullName evidence="2">Uncharacterized protein</fullName>
    </submittedName>
</protein>
<dbReference type="OrthoDB" id="3263231at2759"/>
<sequence length="357" mass="36816">MTCDTETQQCILQIGSLELFLFGSPPAVVECIPHLAGVALTPSHHTGSSGGGSHDVPPALAATGVGAAGAVAYAHHQAGGQQGGSGGGGRVPSVVSSSQSSNGPGGMMTAGRLAKKKEAYGHHEPSTWQQQQQQQQGGAGGAQGRTVWSFWTWTAAVGGMGGPAQGQSGSGSGSGGRYSGDGYGERGMVVHNPDMDEEGGQRGYAGRWSEEDVIWLVDLLEDCSKSTRYLQSVDNLMCGIRVINASLYDNFQYLNRKLINFNTWSATRSIRGKLAPRDGPNPSGVLVHRDGGKVPEPQQPETPAGPEEIPPTYDSLVLDGDERPRNGKGGGGGGGGGEGGASVDRGGSARVAVIRRN</sequence>
<feature type="region of interest" description="Disordered" evidence="1">
    <location>
        <begin position="272"/>
        <end position="357"/>
    </location>
</feature>
<dbReference type="Proteomes" id="UP000297245">
    <property type="component" value="Unassembled WGS sequence"/>
</dbReference>
<evidence type="ECO:0000256" key="1">
    <source>
        <dbReference type="SAM" id="MobiDB-lite"/>
    </source>
</evidence>
<proteinExistence type="predicted"/>
<organism evidence="2 3">
    <name type="scientific">Dendrothele bispora (strain CBS 962.96)</name>
    <dbReference type="NCBI Taxonomy" id="1314807"/>
    <lineage>
        <taxon>Eukaryota</taxon>
        <taxon>Fungi</taxon>
        <taxon>Dikarya</taxon>
        <taxon>Basidiomycota</taxon>
        <taxon>Agaricomycotina</taxon>
        <taxon>Agaricomycetes</taxon>
        <taxon>Agaricomycetidae</taxon>
        <taxon>Agaricales</taxon>
        <taxon>Agaricales incertae sedis</taxon>
        <taxon>Dendrothele</taxon>
    </lineage>
</organism>
<gene>
    <name evidence="2" type="ORF">K435DRAFT_809567</name>
</gene>
<evidence type="ECO:0000313" key="2">
    <source>
        <dbReference type="EMBL" id="THU80825.1"/>
    </source>
</evidence>
<dbReference type="AlphaFoldDB" id="A0A4V4HBU9"/>
<feature type="compositionally biased region" description="Basic and acidic residues" evidence="1">
    <location>
        <begin position="116"/>
        <end position="125"/>
    </location>
</feature>
<dbReference type="EMBL" id="ML179865">
    <property type="protein sequence ID" value="THU80825.1"/>
    <property type="molecule type" value="Genomic_DNA"/>
</dbReference>
<feature type="compositionally biased region" description="Gly residues" evidence="1">
    <location>
        <begin position="80"/>
        <end position="90"/>
    </location>
</feature>
<feature type="compositionally biased region" description="Low complexity" evidence="1">
    <location>
        <begin position="91"/>
        <end position="102"/>
    </location>
</feature>
<accession>A0A4V4HBU9</accession>
<keyword evidence="3" id="KW-1185">Reference proteome</keyword>